<gene>
    <name evidence="5" type="ORF">UFOPK3519_00982</name>
</gene>
<feature type="transmembrane region" description="Helical" evidence="4">
    <location>
        <begin position="268"/>
        <end position="287"/>
    </location>
</feature>
<dbReference type="SUPFAM" id="SSF53448">
    <property type="entry name" value="Nucleotide-diphospho-sugar transferases"/>
    <property type="match status" value="1"/>
</dbReference>
<keyword evidence="4" id="KW-1133">Transmembrane helix</keyword>
<accession>A0A6J7GHG5</accession>
<dbReference type="GO" id="GO:0016757">
    <property type="term" value="F:glycosyltransferase activity"/>
    <property type="evidence" value="ECO:0007669"/>
    <property type="project" value="UniProtKB-KW"/>
</dbReference>
<sequence>MTESTHPEVSVLVACSRPELIEGILQALLSESDVASCELIVGGAVGSLCLSATNLPVTLIDCDPLQLNLTRQLMVEHARGSVLAFLDDDAVPLPGWLAVAASLPANSQEIWTGPEVPTRSSAGAALAAQVGASILAEGYWGHIGVGDHPVQWYEVPFCNLVLRSDLLALVGLPDAQMVWDLDDFDFCRRAAKHGASFQTRQDLTIRHDRYPDRISDWFIRKARERHRTGSKLVRYPGIYVHIPSVVLAAGLPWVGLVVLGAAGGRRRWHIASLCGAAYLLVVGVEAKSQHRRGRSALKFAAGLFALHVISTAALQTGVVVGVGEKLLGLPDKNSPNRHIGE</sequence>
<keyword evidence="4" id="KW-0472">Membrane</keyword>
<feature type="transmembrane region" description="Helical" evidence="4">
    <location>
        <begin position="299"/>
        <end position="322"/>
    </location>
</feature>
<evidence type="ECO:0000256" key="1">
    <source>
        <dbReference type="ARBA" id="ARBA00006739"/>
    </source>
</evidence>
<name>A0A6J7GHG5_9ZZZZ</name>
<dbReference type="PANTHER" id="PTHR43179">
    <property type="entry name" value="RHAMNOSYLTRANSFERASE WBBL"/>
    <property type="match status" value="1"/>
</dbReference>
<reference evidence="5" key="1">
    <citation type="submission" date="2020-05" db="EMBL/GenBank/DDBJ databases">
        <authorList>
            <person name="Chiriac C."/>
            <person name="Salcher M."/>
            <person name="Ghai R."/>
            <person name="Kavagutti S V."/>
        </authorList>
    </citation>
    <scope>NUCLEOTIDE SEQUENCE</scope>
</reference>
<dbReference type="EMBL" id="CAFBMG010000069">
    <property type="protein sequence ID" value="CAB4903870.1"/>
    <property type="molecule type" value="Genomic_DNA"/>
</dbReference>
<evidence type="ECO:0000313" key="5">
    <source>
        <dbReference type="EMBL" id="CAB4903870.1"/>
    </source>
</evidence>
<dbReference type="PANTHER" id="PTHR43179:SF12">
    <property type="entry name" value="GALACTOFURANOSYLTRANSFERASE GLFT2"/>
    <property type="match status" value="1"/>
</dbReference>
<protein>
    <submittedName>
        <fullName evidence="5">Unannotated protein</fullName>
    </submittedName>
</protein>
<evidence type="ECO:0000256" key="2">
    <source>
        <dbReference type="ARBA" id="ARBA00022676"/>
    </source>
</evidence>
<keyword evidence="2" id="KW-0328">Glycosyltransferase</keyword>
<dbReference type="Gene3D" id="3.90.550.10">
    <property type="entry name" value="Spore Coat Polysaccharide Biosynthesis Protein SpsA, Chain A"/>
    <property type="match status" value="1"/>
</dbReference>
<feature type="transmembrane region" description="Helical" evidence="4">
    <location>
        <begin position="238"/>
        <end position="262"/>
    </location>
</feature>
<dbReference type="InterPro" id="IPR029044">
    <property type="entry name" value="Nucleotide-diphossugar_trans"/>
</dbReference>
<keyword evidence="4" id="KW-0812">Transmembrane</keyword>
<dbReference type="AlphaFoldDB" id="A0A6J7GHG5"/>
<proteinExistence type="inferred from homology"/>
<evidence type="ECO:0000256" key="4">
    <source>
        <dbReference type="SAM" id="Phobius"/>
    </source>
</evidence>
<keyword evidence="3" id="KW-0808">Transferase</keyword>
<comment type="similarity">
    <text evidence="1">Belongs to the glycosyltransferase 2 family.</text>
</comment>
<evidence type="ECO:0000256" key="3">
    <source>
        <dbReference type="ARBA" id="ARBA00022679"/>
    </source>
</evidence>
<organism evidence="5">
    <name type="scientific">freshwater metagenome</name>
    <dbReference type="NCBI Taxonomy" id="449393"/>
    <lineage>
        <taxon>unclassified sequences</taxon>
        <taxon>metagenomes</taxon>
        <taxon>ecological metagenomes</taxon>
    </lineage>
</organism>
<dbReference type="CDD" id="cd00761">
    <property type="entry name" value="Glyco_tranf_GTA_type"/>
    <property type="match status" value="1"/>
</dbReference>